<organism evidence="2 3">
    <name type="scientific">Pyrococcus furiosus (strain ATCC 43587 / DSM 3638 / JCM 8422 / Vc1)</name>
    <dbReference type="NCBI Taxonomy" id="186497"/>
    <lineage>
        <taxon>Archaea</taxon>
        <taxon>Methanobacteriati</taxon>
        <taxon>Methanobacteriota</taxon>
        <taxon>Thermococci</taxon>
        <taxon>Thermococcales</taxon>
        <taxon>Thermococcaceae</taxon>
        <taxon>Pyrococcus</taxon>
    </lineage>
</organism>
<gene>
    <name evidence="2" type="ordered locus">PF0347</name>
</gene>
<dbReference type="EMBL" id="AE009950">
    <property type="protein sequence ID" value="AAL80471.1"/>
    <property type="molecule type" value="Genomic_DNA"/>
</dbReference>
<evidence type="ECO:0000256" key="1">
    <source>
        <dbReference type="SAM" id="MobiDB-lite"/>
    </source>
</evidence>
<dbReference type="PhylomeDB" id="Q8U3V7"/>
<dbReference type="eggNOG" id="arCOG05849">
    <property type="taxonomic scope" value="Archaea"/>
</dbReference>
<feature type="region of interest" description="Disordered" evidence="1">
    <location>
        <begin position="264"/>
        <end position="285"/>
    </location>
</feature>
<reference evidence="2 3" key="1">
    <citation type="journal article" date="1999" name="Genetics">
        <title>Divergence of the hyperthermophilic archaea Pyrococcus furiosus and P. horikoshii inferred from complete genomic sequences.</title>
        <authorList>
            <person name="Maeder D.L."/>
            <person name="Weiss R.B."/>
            <person name="Dunn D.M."/>
            <person name="Cherry J.L."/>
            <person name="Gonzalez J.M."/>
            <person name="DiRuggiero J."/>
            <person name="Robb F.T."/>
        </authorList>
    </citation>
    <scope>NUCLEOTIDE SEQUENCE [LARGE SCALE GENOMIC DNA]</scope>
    <source>
        <strain evidence="3">ATCC 43587 / DSM 3638 / JCM 8422 / Vc1</strain>
    </source>
</reference>
<evidence type="ECO:0000313" key="3">
    <source>
        <dbReference type="Proteomes" id="UP000001013"/>
    </source>
</evidence>
<sequence>MFIKKDNKVELIQGIPHGSHLDTVLGYAERLSEILSMKGEQVGSVVFEKGRIIKKKLKLKIYDVPLGVITFRVVTDEKNVLLTTYPMLEDLVEVEARILKVLEWKEWPEGDIVCEVSNEYGPQITFFAVDYLMKKDEYVRRENAKVGVGLLLYFLKVGVDARKEVQGPGGENIVIDLSEAEVLLPGTLNGGFIDDYIFTGHVKEFREVNVLGKDGYLLKISIEPLGLVPAFVLKERVKGEIEKDAAVYGMGWLQGKVIGARRGFEPRTSRSAASRPIQARPPGHPKRYHQKVVYKNFGTHEASSSFSQGWVPHQEEKDCGAVAGI</sequence>
<dbReference type="PaxDb" id="186497-PF0347"/>
<dbReference type="AlphaFoldDB" id="Q8U3V7"/>
<protein>
    <submittedName>
        <fullName evidence="2">Uncharacterized protein</fullName>
    </submittedName>
</protein>
<name>Q8U3V7_PYRFU</name>
<proteinExistence type="predicted"/>
<dbReference type="KEGG" id="pfu:PF0347"/>
<dbReference type="STRING" id="186497.PF0347"/>
<keyword evidence="3" id="KW-1185">Reference proteome</keyword>
<dbReference type="Proteomes" id="UP000001013">
    <property type="component" value="Chromosome"/>
</dbReference>
<dbReference type="HOGENOM" id="CLU_1052181_0_0_2"/>
<accession>Q8U3V7</accession>
<evidence type="ECO:0000313" key="2">
    <source>
        <dbReference type="EMBL" id="AAL80471.1"/>
    </source>
</evidence>